<dbReference type="Gene3D" id="3.60.20.40">
    <property type="match status" value="1"/>
</dbReference>
<gene>
    <name evidence="2" type="ORF">SAMN05216282_101141</name>
</gene>
<dbReference type="EMBL" id="FNFU01000001">
    <property type="protein sequence ID" value="SDJ87379.1"/>
    <property type="molecule type" value="Genomic_DNA"/>
</dbReference>
<organism evidence="2 3">
    <name type="scientific">Cryobacterium psychrotolerans</name>
    <dbReference type="NCBI Taxonomy" id="386301"/>
    <lineage>
        <taxon>Bacteria</taxon>
        <taxon>Bacillati</taxon>
        <taxon>Actinomycetota</taxon>
        <taxon>Actinomycetes</taxon>
        <taxon>Micrococcales</taxon>
        <taxon>Microbacteriaceae</taxon>
        <taxon>Cryobacterium</taxon>
    </lineage>
</organism>
<dbReference type="Gene3D" id="1.10.246.130">
    <property type="match status" value="1"/>
</dbReference>
<keyword evidence="3" id="KW-1185">Reference proteome</keyword>
<evidence type="ECO:0000313" key="2">
    <source>
        <dbReference type="EMBL" id="SDJ87379.1"/>
    </source>
</evidence>
<dbReference type="SUPFAM" id="SSF56235">
    <property type="entry name" value="N-terminal nucleophile aminohydrolases (Ntn hydrolases)"/>
    <property type="match status" value="1"/>
</dbReference>
<dbReference type="OrthoDB" id="9781342at2"/>
<protein>
    <submittedName>
        <fullName evidence="2">Gamma-glutamyltranspeptidase / glutathione hydrolase</fullName>
    </submittedName>
</protein>
<dbReference type="PANTHER" id="PTHR43881">
    <property type="entry name" value="GAMMA-GLUTAMYLTRANSPEPTIDASE (AFU_ORTHOLOGUE AFUA_4G13580)"/>
    <property type="match status" value="1"/>
</dbReference>
<dbReference type="Proteomes" id="UP000198701">
    <property type="component" value="Unassembled WGS sequence"/>
</dbReference>
<dbReference type="STRING" id="386301.SAMN05216282_101141"/>
<dbReference type="PANTHER" id="PTHR43881:SF1">
    <property type="entry name" value="GAMMA-GLUTAMYLTRANSPEPTIDASE (AFU_ORTHOLOGUE AFUA_4G13580)"/>
    <property type="match status" value="1"/>
</dbReference>
<feature type="compositionally biased region" description="Low complexity" evidence="1">
    <location>
        <begin position="453"/>
        <end position="469"/>
    </location>
</feature>
<sequence>MGAASAELCQSGPVTYTPANSFTTRPTLQGTFGMTASTHWLATASAQAVLERGGNAFDAAVAGAFVLHVVEPHLNGPGGDMTGIFATAEHPDAPIVLMGQGPAPAAATPEHYLAEGLELVPGAGALAAAVPAAVDAWLLLLRDHGTWELEPVLEFAIGYARRGHPMLPRVSATIAAVADLFTEHWPSSAERWMPGGRVPAAGELVTNEAWARTLERLVAAAAASAAGGSADPAAGTPAGSAAGAAAGAAGGSREARIDAARTEWSEGFVARAIVDFIQAPHRHSSGTDHAGVMTGQDLAGFAASVEPAVTATFHGFTIAKTGAWGQGPALLQMLAILDGFDDLHLDPSTALGAHTILEAEKLALADREAWYGDADVPLDYLLSAEYSAERRALIAETASHEFRPGTVPGREPFLPPLRTEYAPPVPGGHSADAVGAGAGNRAFAGVGEPTVAPPRAGEPAAPTTAGEATASRDTGEPMAAPRDAGEPTVAPTGETRGDTCHIDVVDRWGNMVSATPSGGWLQSSPTIPELGFCLGTRLQMTWLEAGAPSTLAPGKRPRTTLTPTLVLRDGKPVAAVGSPGGDQQDQWQLLYLLRTIVGGYSPQQAIDAPAFHTTSIPESFWPRTWTPGGAVVEDRLGDDVIADLERRGHRVTRAGDWSLGRLSAVTSDPHTGLLGAAANPRGAQGYAAGR</sequence>
<reference evidence="2 3" key="1">
    <citation type="submission" date="2016-10" db="EMBL/GenBank/DDBJ databases">
        <authorList>
            <person name="de Groot N.N."/>
        </authorList>
    </citation>
    <scope>NUCLEOTIDE SEQUENCE [LARGE SCALE GENOMIC DNA]</scope>
    <source>
        <strain evidence="2 3">CGMCC 1.5382</strain>
    </source>
</reference>
<dbReference type="GO" id="GO:0016787">
    <property type="term" value="F:hydrolase activity"/>
    <property type="evidence" value="ECO:0007669"/>
    <property type="project" value="UniProtKB-KW"/>
</dbReference>
<evidence type="ECO:0000256" key="1">
    <source>
        <dbReference type="SAM" id="MobiDB-lite"/>
    </source>
</evidence>
<dbReference type="Pfam" id="PF01019">
    <property type="entry name" value="G_glu_transpept"/>
    <property type="match status" value="2"/>
</dbReference>
<proteinExistence type="predicted"/>
<feature type="region of interest" description="Disordered" evidence="1">
    <location>
        <begin position="426"/>
        <end position="498"/>
    </location>
</feature>
<evidence type="ECO:0000313" key="3">
    <source>
        <dbReference type="Proteomes" id="UP000198701"/>
    </source>
</evidence>
<name>A0A1G8X9K6_9MICO</name>
<dbReference type="InterPro" id="IPR029055">
    <property type="entry name" value="Ntn_hydrolases_N"/>
</dbReference>
<dbReference type="InterPro" id="IPR052896">
    <property type="entry name" value="GGT-like_enzyme"/>
</dbReference>
<dbReference type="InterPro" id="IPR043137">
    <property type="entry name" value="GGT_ssub_C"/>
</dbReference>
<keyword evidence="2" id="KW-0378">Hydrolase</keyword>
<accession>A0A1G8X9K6</accession>
<dbReference type="InterPro" id="IPR043138">
    <property type="entry name" value="GGT_lsub"/>
</dbReference>
<dbReference type="AlphaFoldDB" id="A0A1G8X9K6"/>
<dbReference type="PRINTS" id="PR01210">
    <property type="entry name" value="GGTRANSPTASE"/>
</dbReference>